<dbReference type="GO" id="GO:0005634">
    <property type="term" value="C:nucleus"/>
    <property type="evidence" value="ECO:0007669"/>
    <property type="project" value="UniProtKB-UniRule"/>
</dbReference>
<feature type="domain" description="HMG box" evidence="2">
    <location>
        <begin position="16"/>
        <end position="69"/>
    </location>
</feature>
<comment type="caution">
    <text evidence="3">The sequence shown here is derived from an EMBL/GenBank/DDBJ whole genome shotgun (WGS) entry which is preliminary data.</text>
</comment>
<name>A0A9N9D754_9GLOM</name>
<sequence>MTDLRVIQWSSQPKVKKRTSNPFLLFRNELKKYLSVIRNMQMTEVSKIASERWESLSEDDKAYWQRKYEINRDATDEVELVEMLGTDCNPPLPANIHQTNDLCYPVENIQFENYDRFCYSYQNLNESCTCIEYFYETNQLSCYPTYVFLPTLEKVDIIFNSTEITNDIYNNNFLNP</sequence>
<dbReference type="OrthoDB" id="2370100at2759"/>
<dbReference type="Pfam" id="PF00505">
    <property type="entry name" value="HMG_box"/>
    <property type="match status" value="1"/>
</dbReference>
<keyword evidence="1" id="KW-0539">Nucleus</keyword>
<dbReference type="PROSITE" id="PS50118">
    <property type="entry name" value="HMG_BOX_2"/>
    <property type="match status" value="1"/>
</dbReference>
<dbReference type="InterPro" id="IPR036910">
    <property type="entry name" value="HMG_box_dom_sf"/>
</dbReference>
<dbReference type="SMART" id="SM00398">
    <property type="entry name" value="HMG"/>
    <property type="match status" value="1"/>
</dbReference>
<evidence type="ECO:0000313" key="4">
    <source>
        <dbReference type="Proteomes" id="UP000789570"/>
    </source>
</evidence>
<keyword evidence="4" id="KW-1185">Reference proteome</keyword>
<reference evidence="3" key="1">
    <citation type="submission" date="2021-06" db="EMBL/GenBank/DDBJ databases">
        <authorList>
            <person name="Kallberg Y."/>
            <person name="Tangrot J."/>
            <person name="Rosling A."/>
        </authorList>
    </citation>
    <scope>NUCLEOTIDE SEQUENCE</scope>
    <source>
        <strain evidence="3">UK204</strain>
    </source>
</reference>
<evidence type="ECO:0000313" key="3">
    <source>
        <dbReference type="EMBL" id="CAG8625650.1"/>
    </source>
</evidence>
<protein>
    <submittedName>
        <fullName evidence="3">11403_t:CDS:1</fullName>
    </submittedName>
</protein>
<evidence type="ECO:0000256" key="1">
    <source>
        <dbReference type="PROSITE-ProRule" id="PRU00267"/>
    </source>
</evidence>
<dbReference type="EMBL" id="CAJVPQ010003354">
    <property type="protein sequence ID" value="CAG8625650.1"/>
    <property type="molecule type" value="Genomic_DNA"/>
</dbReference>
<gene>
    <name evidence="3" type="ORF">FCALED_LOCUS9785</name>
</gene>
<dbReference type="GO" id="GO:0003677">
    <property type="term" value="F:DNA binding"/>
    <property type="evidence" value="ECO:0007669"/>
    <property type="project" value="UniProtKB-UniRule"/>
</dbReference>
<feature type="DNA-binding region" description="HMG box" evidence="1">
    <location>
        <begin position="16"/>
        <end position="69"/>
    </location>
</feature>
<dbReference type="SUPFAM" id="SSF47095">
    <property type="entry name" value="HMG-box"/>
    <property type="match status" value="1"/>
</dbReference>
<proteinExistence type="predicted"/>
<dbReference type="CDD" id="cd00084">
    <property type="entry name" value="HMG-box_SF"/>
    <property type="match status" value="1"/>
</dbReference>
<dbReference type="InterPro" id="IPR009071">
    <property type="entry name" value="HMG_box_dom"/>
</dbReference>
<dbReference type="Proteomes" id="UP000789570">
    <property type="component" value="Unassembled WGS sequence"/>
</dbReference>
<dbReference type="Gene3D" id="1.10.30.10">
    <property type="entry name" value="High mobility group box domain"/>
    <property type="match status" value="1"/>
</dbReference>
<accession>A0A9N9D754</accession>
<organism evidence="3 4">
    <name type="scientific">Funneliformis caledonium</name>
    <dbReference type="NCBI Taxonomy" id="1117310"/>
    <lineage>
        <taxon>Eukaryota</taxon>
        <taxon>Fungi</taxon>
        <taxon>Fungi incertae sedis</taxon>
        <taxon>Mucoromycota</taxon>
        <taxon>Glomeromycotina</taxon>
        <taxon>Glomeromycetes</taxon>
        <taxon>Glomerales</taxon>
        <taxon>Glomeraceae</taxon>
        <taxon>Funneliformis</taxon>
    </lineage>
</organism>
<keyword evidence="1" id="KW-0238">DNA-binding</keyword>
<dbReference type="AlphaFoldDB" id="A0A9N9D754"/>
<evidence type="ECO:0000259" key="2">
    <source>
        <dbReference type="PROSITE" id="PS50118"/>
    </source>
</evidence>